<evidence type="ECO:0000259" key="4">
    <source>
        <dbReference type="Pfam" id="PF06722"/>
    </source>
</evidence>
<dbReference type="FunFam" id="3.40.50.2000:FF:000009">
    <property type="entry name" value="Sterol 3-beta-glucosyltransferase UGT80A2"/>
    <property type="match status" value="1"/>
</dbReference>
<organism evidence="5 6">
    <name type="scientific">Paraphaeosphaeria sporulosa</name>
    <dbReference type="NCBI Taxonomy" id="1460663"/>
    <lineage>
        <taxon>Eukaryota</taxon>
        <taxon>Fungi</taxon>
        <taxon>Dikarya</taxon>
        <taxon>Ascomycota</taxon>
        <taxon>Pezizomycotina</taxon>
        <taxon>Dothideomycetes</taxon>
        <taxon>Pleosporomycetidae</taxon>
        <taxon>Pleosporales</taxon>
        <taxon>Massarineae</taxon>
        <taxon>Didymosphaeriaceae</taxon>
        <taxon>Paraphaeosphaeria</taxon>
    </lineage>
</organism>
<feature type="compositionally biased region" description="Polar residues" evidence="2">
    <location>
        <begin position="1128"/>
        <end position="1137"/>
    </location>
</feature>
<feature type="compositionally biased region" description="Basic and acidic residues" evidence="2">
    <location>
        <begin position="1295"/>
        <end position="1308"/>
    </location>
</feature>
<feature type="compositionally biased region" description="Low complexity" evidence="2">
    <location>
        <begin position="770"/>
        <end position="792"/>
    </location>
</feature>
<feature type="region of interest" description="Disordered" evidence="2">
    <location>
        <begin position="1"/>
        <end position="126"/>
    </location>
</feature>
<dbReference type="OrthoDB" id="5835829at2759"/>
<accession>A0A177CJY3</accession>
<keyword evidence="6" id="KW-1185">Reference proteome</keyword>
<dbReference type="Gene3D" id="3.40.50.2000">
    <property type="entry name" value="Glycogen Phosphorylase B"/>
    <property type="match status" value="2"/>
</dbReference>
<dbReference type="InterPro" id="IPR002213">
    <property type="entry name" value="UDP_glucos_trans"/>
</dbReference>
<dbReference type="FunFam" id="3.40.50.2000:FF:000100">
    <property type="entry name" value="Glycosyltransferase family 1 protein"/>
    <property type="match status" value="1"/>
</dbReference>
<evidence type="ECO:0000256" key="1">
    <source>
        <dbReference type="ARBA" id="ARBA00022679"/>
    </source>
</evidence>
<dbReference type="RefSeq" id="XP_018038168.1">
    <property type="nucleotide sequence ID" value="XM_018176464.1"/>
</dbReference>
<proteinExistence type="predicted"/>
<feature type="compositionally biased region" description="Polar residues" evidence="2">
    <location>
        <begin position="826"/>
        <end position="836"/>
    </location>
</feature>
<dbReference type="InParanoid" id="A0A177CJY3"/>
<evidence type="ECO:0000313" key="5">
    <source>
        <dbReference type="EMBL" id="OAG07803.1"/>
    </source>
</evidence>
<dbReference type="Pfam" id="PF06722">
    <property type="entry name" value="EryCIII-like_C"/>
    <property type="match status" value="1"/>
</dbReference>
<protein>
    <submittedName>
        <fullName evidence="5">UDP-Glycosyltransferase/glycogen phosphorylase</fullName>
    </submittedName>
</protein>
<feature type="compositionally biased region" description="Gly residues" evidence="2">
    <location>
        <begin position="1386"/>
        <end position="1396"/>
    </location>
</feature>
<feature type="region of interest" description="Disordered" evidence="2">
    <location>
        <begin position="1295"/>
        <end position="1396"/>
    </location>
</feature>
<dbReference type="InterPro" id="IPR004276">
    <property type="entry name" value="GlycoTrans_28_N"/>
</dbReference>
<gene>
    <name evidence="5" type="ORF">CC84DRAFT_1144640</name>
</gene>
<feature type="compositionally biased region" description="Low complexity" evidence="2">
    <location>
        <begin position="30"/>
        <end position="42"/>
    </location>
</feature>
<evidence type="ECO:0000259" key="3">
    <source>
        <dbReference type="Pfam" id="PF03033"/>
    </source>
</evidence>
<feature type="region of interest" description="Disordered" evidence="2">
    <location>
        <begin position="1261"/>
        <end position="1283"/>
    </location>
</feature>
<feature type="compositionally biased region" description="Low complexity" evidence="2">
    <location>
        <begin position="856"/>
        <end position="865"/>
    </location>
</feature>
<dbReference type="GO" id="GO:0016906">
    <property type="term" value="F:sterol 3-beta-glucosyltransferase activity"/>
    <property type="evidence" value="ECO:0007669"/>
    <property type="project" value="UniProtKB-ARBA"/>
</dbReference>
<dbReference type="InterPro" id="IPR050426">
    <property type="entry name" value="Glycosyltransferase_28"/>
</dbReference>
<evidence type="ECO:0000313" key="6">
    <source>
        <dbReference type="Proteomes" id="UP000077069"/>
    </source>
</evidence>
<dbReference type="GeneID" id="28759950"/>
<evidence type="ECO:0000256" key="2">
    <source>
        <dbReference type="SAM" id="MobiDB-lite"/>
    </source>
</evidence>
<reference evidence="5 6" key="1">
    <citation type="submission" date="2016-05" db="EMBL/GenBank/DDBJ databases">
        <title>Comparative analysis of secretome profiles of manganese(II)-oxidizing ascomycete fungi.</title>
        <authorList>
            <consortium name="DOE Joint Genome Institute"/>
            <person name="Zeiner C.A."/>
            <person name="Purvine S.O."/>
            <person name="Zink E.M."/>
            <person name="Wu S."/>
            <person name="Pasa-Tolic L."/>
            <person name="Chaput D.L."/>
            <person name="Haridas S."/>
            <person name="Grigoriev I.V."/>
            <person name="Santelli C.M."/>
            <person name="Hansel C.M."/>
        </authorList>
    </citation>
    <scope>NUCLEOTIDE SEQUENCE [LARGE SCALE GENOMIC DNA]</scope>
    <source>
        <strain evidence="5 6">AP3s5-JAC2a</strain>
    </source>
</reference>
<dbReference type="EMBL" id="KV441551">
    <property type="protein sequence ID" value="OAG07803.1"/>
    <property type="molecule type" value="Genomic_DNA"/>
</dbReference>
<dbReference type="InterPro" id="IPR003903">
    <property type="entry name" value="UIM_dom"/>
</dbReference>
<feature type="domain" description="Erythromycin biosynthesis protein CIII-like C-terminal" evidence="4">
    <location>
        <begin position="523"/>
        <end position="618"/>
    </location>
</feature>
<feature type="compositionally biased region" description="Acidic residues" evidence="2">
    <location>
        <begin position="1272"/>
        <end position="1283"/>
    </location>
</feature>
<dbReference type="PANTHER" id="PTHR48050:SF13">
    <property type="entry name" value="STEROL 3-BETA-GLUCOSYLTRANSFERASE UGT80A2"/>
    <property type="match status" value="1"/>
</dbReference>
<dbReference type="STRING" id="1460663.A0A177CJY3"/>
<dbReference type="Pfam" id="PF03033">
    <property type="entry name" value="Glyco_transf_28"/>
    <property type="match status" value="1"/>
</dbReference>
<dbReference type="CDD" id="cd03784">
    <property type="entry name" value="GT1_Gtf-like"/>
    <property type="match status" value="1"/>
</dbReference>
<feature type="region of interest" description="Disordered" evidence="2">
    <location>
        <begin position="1077"/>
        <end position="1137"/>
    </location>
</feature>
<feature type="region of interest" description="Disordered" evidence="2">
    <location>
        <begin position="737"/>
        <end position="868"/>
    </location>
</feature>
<dbReference type="GO" id="GO:0005975">
    <property type="term" value="P:carbohydrate metabolic process"/>
    <property type="evidence" value="ECO:0007669"/>
    <property type="project" value="InterPro"/>
</dbReference>
<dbReference type="PROSITE" id="PS50330">
    <property type="entry name" value="UIM"/>
    <property type="match status" value="2"/>
</dbReference>
<feature type="compositionally biased region" description="Basic and acidic residues" evidence="2">
    <location>
        <begin position="1371"/>
        <end position="1384"/>
    </location>
</feature>
<feature type="domain" description="Glycosyltransferase family 28 N-terminal" evidence="3">
    <location>
        <begin position="192"/>
        <end position="361"/>
    </location>
</feature>
<feature type="compositionally biased region" description="Basic and acidic residues" evidence="2">
    <location>
        <begin position="1329"/>
        <end position="1354"/>
    </location>
</feature>
<dbReference type="SUPFAM" id="SSF53756">
    <property type="entry name" value="UDP-Glycosyltransferase/glycogen phosphorylase"/>
    <property type="match status" value="1"/>
</dbReference>
<name>A0A177CJY3_9PLEO</name>
<dbReference type="SMART" id="SM00726">
    <property type="entry name" value="UIM"/>
    <property type="match status" value="5"/>
</dbReference>
<dbReference type="Proteomes" id="UP000077069">
    <property type="component" value="Unassembled WGS sequence"/>
</dbReference>
<dbReference type="InterPro" id="IPR010610">
    <property type="entry name" value="EryCIII-like_C"/>
</dbReference>
<feature type="compositionally biased region" description="Basic and acidic residues" evidence="2">
    <location>
        <begin position="1078"/>
        <end position="1092"/>
    </location>
</feature>
<sequence>MTNDERPPRGGAAQGDASPPPLPPPYNENATAPAGATPSSSAQQHGPAGNDQLPERPRTKPEGSTYASLYRPGEAQNVSRPAAGAHSQDALSSIAHAEHAAPADHPPPAYSEFPGTLNDDGGQLGANATVASDGRVNINIDQKSRGLSQLIVPQLQRQLTRVQREPAPPPPYIPESLGGAPGQRPPPPLNLVIQVVGSRGDVQPFVALGKVLKDTYGHRVRLATHATFKDFVIENGLEFFSIGGDPAELMAFMVKNPGLMPGFDTLRSGEVGKRRKGIAEILRGTWRSCIETGNGMGVDPLKQTIEEWMGVEDQLPDDLKKPFVADAIIANPPAFGHLHCAEKLGIPFHIMFTMPWNPTQQFPHPLANIQTSNADASITNYMSYILVDMLTWQGLGDLINKFRKDALNLDPISLLWSPAMLERMKIPHTYCWSPALIPKPKDWGHHISIAGFFFLNLASNYTPAPDLAEFLAAGEPPVYIGFGSIVVDDPNAMTTMIFEAVKTTGRRALVSKGWGGLGGDDLNVPEGVFMLGNVPHDWLFKHVAAVVHHGGAGTTAAGIAAGRPTVVVPFFGDQPFWGAMVAKAGAGPDPIPYKDLTAEKLANAIQEALKPESLSKAAELSARISKEQGAQVGAQSFHQMLKYDDLRCAVAPNHPAVWRVKRTQVRLSAKAATVLTQEGELSFSDLKLFRAREYIPDEGPWDPITGATSALVGTAGQMMMGVADFPIETLKLLNIHPDSSRKGKGKAKQTENDGATDTGSRAGDRPPARSNTGSGAGSSTTSITPTQQPGTPDGRSAALSQTPKASDSSSPRPDPERSGFMAQAMAQHSQVSQSRSPSRDRACFIPGSSHSRRSSQSRAASASASEIRDKAGTVYSDKSTFGDKLGEMNKDSIVGTGKGVGRIVGAGFKSPLDFSMNVAQGFHNVPKLYGGEVRQVDKVTDLQSGLKVAAKQFGFGLYDGIAGIVTDPYKGAKKEGGLGFVKGVGRGIFSVPFRVMGGAWSVPAYAMKGLYQEMLKNQGSGVQNYIIAARISQGYDEASALSPAEKADIISRWRCIKTNVKKKKNPGEDQLQALHSYMSERREKKEKKDRFGKLKRQGTAPGAQDSRLYATDGRGSLDLPEPVVRSGTGISTTTQRGMDNPVHPLHHAHTFPEPALPHNAPTVQQADLIHDEEAERAELETAIKASVAETSRGNPEEDELIARAIRASMLELQREPEPHETEEEALQRAMKASMNEAQKSGVSADEQRILEETLRASMLETSRARRAHNTDSEWDSSDTEDDEDYQRILAESEKLHQLHSSEDKHDEYFSSIVEAGDAKAQPPNDEEEQALRKAIEESERQDREDKERLEKQMTEEDIVMEYVKKQSLAEAQHRERLRQGRDIGGESSGGGTSGAA</sequence>
<dbReference type="PANTHER" id="PTHR48050">
    <property type="entry name" value="STEROL 3-BETA-GLUCOSYLTRANSFERASE"/>
    <property type="match status" value="1"/>
</dbReference>
<keyword evidence="1 5" id="KW-0808">Transferase</keyword>